<evidence type="ECO:0008006" key="7">
    <source>
        <dbReference type="Google" id="ProtNLM"/>
    </source>
</evidence>
<dbReference type="SUPFAM" id="SSF55785">
    <property type="entry name" value="PYP-like sensor domain (PAS domain)"/>
    <property type="match status" value="1"/>
</dbReference>
<evidence type="ECO:0000256" key="2">
    <source>
        <dbReference type="SAM" id="Phobius"/>
    </source>
</evidence>
<dbReference type="InterPro" id="IPR013656">
    <property type="entry name" value="PAS_4"/>
</dbReference>
<dbReference type="AlphaFoldDB" id="A0A498GZD8"/>
<evidence type="ECO:0000259" key="3">
    <source>
        <dbReference type="PROSITE" id="PS50112"/>
    </source>
</evidence>
<keyword evidence="2" id="KW-0812">Transmembrane</keyword>
<evidence type="ECO:0000259" key="4">
    <source>
        <dbReference type="PROSITE" id="PS50113"/>
    </source>
</evidence>
<name>A0A498GZD8_9EURY</name>
<dbReference type="RefSeq" id="WP_128693602.1">
    <property type="nucleotide sequence ID" value="NZ_LHQS01000002.1"/>
</dbReference>
<protein>
    <recommendedName>
        <fullName evidence="7">Histidine kinase</fullName>
    </recommendedName>
</protein>
<feature type="transmembrane region" description="Helical" evidence="2">
    <location>
        <begin position="359"/>
        <end position="377"/>
    </location>
</feature>
<dbReference type="Proteomes" id="UP000290932">
    <property type="component" value="Unassembled WGS sequence"/>
</dbReference>
<feature type="domain" description="PAS" evidence="3">
    <location>
        <begin position="394"/>
        <end position="464"/>
    </location>
</feature>
<sequence>MHDDTAQKSYRKARSLSECRCRLLLVLILAAALSCCQTVTAEKADVLILHSYHPNMDMVQLEQDGIESVLREGAPIAVELRIEHMDAKRIENEAYFDHLADLYRYKYASTPPDVIITCDDPAFKFALVHHDDIFPDIPIVFCGVNYFSTDCMHNDSLVTGVVETLDIAGTLALAEHLHPSVSQVVVVNDGTMTGVANRKRLLEDTEGFRGRFEFVFLDNMTIPEIREQVAHLPKTSIVLLLSYNQDPNGVYYAYEDAVDEIAPASSVPVYGVFETYLGRGIIGGMIVSSREQGRVAGGMALQILEGEDVSAIPVVRTVEQRPAFDQIELDRFGIAGTDLPAGSTVINRPVSTVEIPVDIAAVGISGVIGLLAIILVLKSDIKKRKRIEERLRESEEKFRGLAQRSFDMIFTLDTGQNFTYVSPAVEKIAGYRPEYVMGKSCLAFTTDPCRSKVRDIFTRVLAGESLEGLHTEMRRSDGTVGYLEIDASPIVKSGVIVGVQGVAHDVTERRLMQLRQREAYARIETNIEQFAILGDHIRNPLQVILALAGFDESESSERIIEQVRQIDAIVTELDSGWIESENVRQFLRRNYGLEGGDLPLPPDDQETGEQDA</sequence>
<keyword evidence="1" id="KW-0175">Coiled coil</keyword>
<evidence type="ECO:0000313" key="6">
    <source>
        <dbReference type="Proteomes" id="UP000290932"/>
    </source>
</evidence>
<dbReference type="CDD" id="cd00130">
    <property type="entry name" value="PAS"/>
    <property type="match status" value="1"/>
</dbReference>
<keyword evidence="2" id="KW-1133">Transmembrane helix</keyword>
<dbReference type="Gene3D" id="3.30.450.20">
    <property type="entry name" value="PAS domain"/>
    <property type="match status" value="1"/>
</dbReference>
<organism evidence="5 6">
    <name type="scientific">Methanoculleus taiwanensis</name>
    <dbReference type="NCBI Taxonomy" id="1550565"/>
    <lineage>
        <taxon>Archaea</taxon>
        <taxon>Methanobacteriati</taxon>
        <taxon>Methanobacteriota</taxon>
        <taxon>Stenosarchaea group</taxon>
        <taxon>Methanomicrobia</taxon>
        <taxon>Methanomicrobiales</taxon>
        <taxon>Methanomicrobiaceae</taxon>
        <taxon>Methanoculleus</taxon>
    </lineage>
</organism>
<proteinExistence type="predicted"/>
<keyword evidence="6" id="KW-1185">Reference proteome</keyword>
<reference evidence="5 6" key="1">
    <citation type="journal article" date="2015" name="Int. J. Syst. Evol. Microbiol.">
        <title>Methanoculleus taiwanensis sp. nov., a methanogen isolated from deep marine sediment at the deformation front area near Taiwan.</title>
        <authorList>
            <person name="Weng C.Y."/>
            <person name="Chen S.C."/>
            <person name="Lai M.C."/>
            <person name="Wu S.Y."/>
            <person name="Lin S."/>
            <person name="Yang T.F."/>
            <person name="Chen P.C."/>
        </authorList>
    </citation>
    <scope>NUCLEOTIDE SEQUENCE [LARGE SCALE GENOMIC DNA]</scope>
    <source>
        <strain evidence="5 6">CYW4</strain>
    </source>
</reference>
<dbReference type="PANTHER" id="PTHR35271:SF1">
    <property type="entry name" value="ABC TRANSPORTER, SUBSTRATE-BINDING LIPOPROTEIN"/>
    <property type="match status" value="1"/>
</dbReference>
<comment type="caution">
    <text evidence="5">The sequence shown here is derived from an EMBL/GenBank/DDBJ whole genome shotgun (WGS) entry which is preliminary data.</text>
</comment>
<dbReference type="InterPro" id="IPR035965">
    <property type="entry name" value="PAS-like_dom_sf"/>
</dbReference>
<evidence type="ECO:0000313" key="5">
    <source>
        <dbReference type="EMBL" id="RXE55892.1"/>
    </source>
</evidence>
<dbReference type="EMBL" id="LHQS01000002">
    <property type="protein sequence ID" value="RXE55892.1"/>
    <property type="molecule type" value="Genomic_DNA"/>
</dbReference>
<dbReference type="PROSITE" id="PS50112">
    <property type="entry name" value="PAS"/>
    <property type="match status" value="1"/>
</dbReference>
<dbReference type="InterPro" id="IPR007487">
    <property type="entry name" value="ABC_transpt-TYRBP-like"/>
</dbReference>
<feature type="domain" description="PAC" evidence="4">
    <location>
        <begin position="467"/>
        <end position="518"/>
    </location>
</feature>
<dbReference type="SMART" id="SM00091">
    <property type="entry name" value="PAS"/>
    <property type="match status" value="1"/>
</dbReference>
<dbReference type="InterPro" id="IPR000700">
    <property type="entry name" value="PAS-assoc_C"/>
</dbReference>
<feature type="coiled-coil region" evidence="1">
    <location>
        <begin position="377"/>
        <end position="404"/>
    </location>
</feature>
<evidence type="ECO:0000256" key="1">
    <source>
        <dbReference type="SAM" id="Coils"/>
    </source>
</evidence>
<dbReference type="OrthoDB" id="8127at2157"/>
<dbReference type="NCBIfam" id="TIGR00229">
    <property type="entry name" value="sensory_box"/>
    <property type="match status" value="1"/>
</dbReference>
<accession>A0A498GZD8</accession>
<dbReference type="PANTHER" id="PTHR35271">
    <property type="entry name" value="ABC TRANSPORTER, SUBSTRATE-BINDING LIPOPROTEIN-RELATED"/>
    <property type="match status" value="1"/>
</dbReference>
<keyword evidence="2" id="KW-0472">Membrane</keyword>
<gene>
    <name evidence="5" type="ORF">ABH15_06685</name>
</gene>
<dbReference type="PROSITE" id="PS50113">
    <property type="entry name" value="PAC"/>
    <property type="match status" value="1"/>
</dbReference>
<dbReference type="Pfam" id="PF08448">
    <property type="entry name" value="PAS_4"/>
    <property type="match status" value="1"/>
</dbReference>
<dbReference type="InterPro" id="IPR000014">
    <property type="entry name" value="PAS"/>
</dbReference>
<dbReference type="Pfam" id="PF04392">
    <property type="entry name" value="ABC_sub_bind"/>
    <property type="match status" value="1"/>
</dbReference>
<dbReference type="Gene3D" id="3.40.50.2300">
    <property type="match status" value="2"/>
</dbReference>